<evidence type="ECO:0000313" key="5">
    <source>
        <dbReference type="EMBL" id="QIR15124.1"/>
    </source>
</evidence>
<evidence type="ECO:0000256" key="3">
    <source>
        <dbReference type="SAM" id="SignalP"/>
    </source>
</evidence>
<feature type="domain" description="Dystroglycan-type cadherin-like" evidence="4">
    <location>
        <begin position="1700"/>
        <end position="1792"/>
    </location>
</feature>
<dbReference type="GO" id="GO:0016011">
    <property type="term" value="C:dystroglycan complex"/>
    <property type="evidence" value="ECO:0007669"/>
    <property type="project" value="TreeGrafter"/>
</dbReference>
<proteinExistence type="predicted"/>
<keyword evidence="2" id="KW-0812">Transmembrane</keyword>
<dbReference type="EMBL" id="CP050313">
    <property type="protein sequence ID" value="QIR15124.1"/>
    <property type="molecule type" value="Genomic_DNA"/>
</dbReference>
<dbReference type="Gene3D" id="2.60.40.10">
    <property type="entry name" value="Immunoglobulins"/>
    <property type="match status" value="12"/>
</dbReference>
<gene>
    <name evidence="5" type="ORF">HBH39_12040</name>
</gene>
<dbReference type="Pfam" id="PF19078">
    <property type="entry name" value="Big_12"/>
    <property type="match status" value="2"/>
</dbReference>
<dbReference type="SMART" id="SM00736">
    <property type="entry name" value="CADG"/>
    <property type="match status" value="11"/>
</dbReference>
<dbReference type="Pfam" id="PF25564">
    <property type="entry name" value="DUF7933"/>
    <property type="match status" value="4"/>
</dbReference>
<feature type="transmembrane region" description="Helical" evidence="2">
    <location>
        <begin position="2957"/>
        <end position="2975"/>
    </location>
</feature>
<dbReference type="Pfam" id="PF13517">
    <property type="entry name" value="FG-GAP_3"/>
    <property type="match status" value="1"/>
</dbReference>
<dbReference type="GO" id="GO:0005509">
    <property type="term" value="F:calcium ion binding"/>
    <property type="evidence" value="ECO:0007669"/>
    <property type="project" value="InterPro"/>
</dbReference>
<keyword evidence="2" id="KW-1133">Transmembrane helix</keyword>
<feature type="domain" description="Dystroglycan-type cadherin-like" evidence="4">
    <location>
        <begin position="1980"/>
        <end position="2070"/>
    </location>
</feature>
<dbReference type="SUPFAM" id="SSF49313">
    <property type="entry name" value="Cadherin-like"/>
    <property type="match status" value="12"/>
</dbReference>
<dbReference type="SUPFAM" id="SSF69318">
    <property type="entry name" value="Integrin alpha N-terminal domain"/>
    <property type="match status" value="2"/>
</dbReference>
<evidence type="ECO:0000259" key="4">
    <source>
        <dbReference type="SMART" id="SM00736"/>
    </source>
</evidence>
<keyword evidence="6" id="KW-1185">Reference proteome</keyword>
<dbReference type="Pfam" id="PF05345">
    <property type="entry name" value="He_PIG"/>
    <property type="match status" value="11"/>
</dbReference>
<reference evidence="5 6" key="1">
    <citation type="submission" date="2020-03" db="EMBL/GenBank/DDBJ databases">
        <title>Complete genome sequence of Shewanella sp.</title>
        <authorList>
            <person name="Kim Y.-S."/>
            <person name="Kim S.-J."/>
            <person name="Jung H.-K."/>
            <person name="Kim K.-H."/>
        </authorList>
    </citation>
    <scope>NUCLEOTIDE SEQUENCE [LARGE SCALE GENOMIC DNA]</scope>
    <source>
        <strain evidence="5 6">PN3F2</strain>
    </source>
</reference>
<feature type="signal peptide" evidence="3">
    <location>
        <begin position="1"/>
        <end position="27"/>
    </location>
</feature>
<feature type="domain" description="Dystroglycan-type cadherin-like" evidence="4">
    <location>
        <begin position="2072"/>
        <end position="2162"/>
    </location>
</feature>
<feature type="domain" description="Dystroglycan-type cadherin-like" evidence="4">
    <location>
        <begin position="1234"/>
        <end position="1327"/>
    </location>
</feature>
<dbReference type="Proteomes" id="UP000502608">
    <property type="component" value="Chromosome"/>
</dbReference>
<accession>A0A6G9QKM2</accession>
<dbReference type="PANTHER" id="PTHR21559:SF21">
    <property type="entry name" value="DYSTROGLYCAN 1"/>
    <property type="match status" value="1"/>
</dbReference>
<dbReference type="InterPro" id="IPR057693">
    <property type="entry name" value="DUF7933"/>
</dbReference>
<feature type="domain" description="Dystroglycan-type cadherin-like" evidence="4">
    <location>
        <begin position="1607"/>
        <end position="1699"/>
    </location>
</feature>
<feature type="chain" id="PRO_5026218814" description="Dystroglycan-type cadherin-like domain-containing protein" evidence="3">
    <location>
        <begin position="28"/>
        <end position="2982"/>
    </location>
</feature>
<dbReference type="GO" id="GO:0043236">
    <property type="term" value="F:laminin binding"/>
    <property type="evidence" value="ECO:0007669"/>
    <property type="project" value="TreeGrafter"/>
</dbReference>
<protein>
    <recommendedName>
        <fullName evidence="4">Dystroglycan-type cadherin-like domain-containing protein</fullName>
    </recommendedName>
</protein>
<dbReference type="InterPro" id="IPR028994">
    <property type="entry name" value="Integrin_alpha_N"/>
</dbReference>
<evidence type="ECO:0000256" key="1">
    <source>
        <dbReference type="ARBA" id="ARBA00022729"/>
    </source>
</evidence>
<dbReference type="InterPro" id="IPR006644">
    <property type="entry name" value="Cadg"/>
</dbReference>
<dbReference type="InterPro" id="IPR013517">
    <property type="entry name" value="FG-GAP"/>
</dbReference>
<organism evidence="5 6">
    <name type="scientific">Shewanella aestuarii</name>
    <dbReference type="NCBI Taxonomy" id="1028752"/>
    <lineage>
        <taxon>Bacteria</taxon>
        <taxon>Pseudomonadati</taxon>
        <taxon>Pseudomonadota</taxon>
        <taxon>Gammaproteobacteria</taxon>
        <taxon>Alteromonadales</taxon>
        <taxon>Shewanellaceae</taxon>
        <taxon>Shewanella</taxon>
    </lineage>
</organism>
<feature type="domain" description="Dystroglycan-type cadherin-like" evidence="4">
    <location>
        <begin position="1793"/>
        <end position="1885"/>
    </location>
</feature>
<sequence length="2982" mass="309154">MLTTYNKKSYIFLSLFFLTTWFMPSFAVWSAGTDLSISGAASSTSVSVGNSTSITYTLANNSADTNAINIGFQSHLPSDVVVAEQINFSSTCAGGSSNISAGASSITFNVDDLDFGTDCQIVFDVTVSSATNPLLEITTDNLVSSLGNGNNSSLTFNVSAETVSLSLNLADTLLKVNDSTTLTIVLQNNSSAFAYALNGQVHLPTGLVFTSDISQSGCGTYLTVNKQSDTILNLTSLDFNILAAEFLTDLNDICTITVGVDASNIPGAYDIISTDFTYKSSATLKSIGKAGESITLTGIGFADAVFEPKIVQPGQSTNLQVTLTNFDRGNDAVDVSFTNDLGATLSGMVADGLPISDICGIGSSLTGTDVVTLNNGFIAAGEKCTFTIPVSVPTNASNGSYVNTISNTSSSLNANYGDFSNSLRITNAATLTMEVVESGLSASEALTLRYTLTNIDTINEATSVGFDTLIGSQTLATISTLPAANYCNGTGSATSSVANELWSVNFSSITLAAGASCSFDVGLTLNNSVVPNRYSFSSGSISSVINGVNVIGVSTSAIAYFDVDAAPTLNFYFDEQVLLPGQDTHITFELSHHINSSTSATDIAFTLDLNAGLSGLVATGAELNDICGTGSLVSGTSELVFTGGSLTAGESCSFDVPVKLPDNTVGSNIVFSSSAISAIVNSDTVSNIANTASIDISGLRFSKRFNTDSIRLSGTDKTVELTYLITNQAGAGEATAAAFSDNFSSDFITGAQVISAGLADFCGVGSLAIGTTSLTVSNVTIADGGECSFTVTVKIPGSSSVGSYTSLSSNLAATVNGNFQVIAPASDTISIDQLTVSTQVDVSSPTSETLINMAIYFSSPVVDFNADDISVTNATKGAFTGAGTDFTLEIIPTAPGTVTLGLANGVAIDAADNTITNLAAADIVFDYTATPQTPIPSLVIGEPSIVKAGTGLTKNEVTFTIAYSDVNEVNLLVSDIILNDSGTGASADISVIGGHTSTPVVKLNNLSGNGTLAISVAEGTARYATNNAPAAGPSSSFIVDTVKPIPTLTAATNQLDDFRVNITFTESVSGFDITDIDVTNATLSDFQMVNASSYSVLVSATDETSLSLEIPADVALDHVDNGNTASNVLNITYDEIKPTAIISGPTGSVDIGFTATIDFSELIENFVESDIQATNATLSSFNKVNDTKYTVIVNPISQGNVGLVINADVANDPVGNGNVVSNSYSVIYDINDLPTISGTPATTVNEDSPYNFSPSYFDADSGDSLTFSISNKPTWATFNSSNGQLSGTPTNADVGTTSGIVISVNDGTETVSLSAFDITVTNTNDAPVISGSPATSVNEDAVYSFTPSVSDDDTGDTLTFSISNKPTWASFNSSNGQLSGTPTNADVGTTSGIVISVNDGTETVSLSAFDITVTNTNDAPVISGSPATSVNEDAVYSFTPSVSDDDTGDTLTFSISNKPTWASFNSSNGQLSGTPTNADVGTTSGIVISVNDGTETVSLSAFDITVTNTNDAPVISGSPATSVNEDAVYSFTPSVSDDDTGDTLTFSISNKPTWASFNSSNGQLSGTPTNADVGTTSGIVISVNDGTETVSLSAFDITVTNTNDAPVISGSPATSVNEDAVYSFTPSVSDDDTGDTLTFSISNKPTWASFNSSNGQLSGTPTNADVGTTSGIVISVNDGTETVSLSAFDITVTNTNDAPVISGSPATSVNEDAVYSFTPSVSDDDTGDTLTFSISNKPTWASFNSSNGQLSGTPTNADVGTTSGIVISVNDGTETVSLSAFDITVTNTNDAPVISGSPATSVNEDAVYSFTPSVSDDDTGDTLTFSISNKPTWASFNSSNGQLSGTPTNADVGTTSGIVISVNDGTETVSLSAFDITVTNTNDAPVISGSPATSVNEDAVYSFTPSVSDDDTGDTLTFSISNKPTWATFNSSNGQLSGTPTNADVGTTSGIVISVNDGTETVSLSAFDITVTNTNDAPVISSTAITAAIQDVLYSYTLVATDADADDVLTLSAVTKPSWLSFDVGSGVLSGTPTNADVGSHAVTLKVTDKAGLNAEQSFTITVSNSNDAPVISSTAITAATQDVLYSYTLVATDVDADDILTLSAVTKPSWLSFDVGSGVLSGTPTSADVGSHPVTLKVTDKAGLSAEQSFTITVSNVNDAPDITGTPATTVNQDETYSFTPTVLDADEEDVLTFIVANKPTWALFNTTNGTLSGTPSNDDVGISKGVMISVSDGTIQVDLPAFDIEVINVNDAPVFESLPVLEANVFVPYQYNVVASDVDIDSELMISIVTAPDWLSLNSANQLVGIPPLEASGINVLVELSVTDGIVDTPVLQSFNIDVQQPTETELDVSIYFSPAPAIAEQTVNLVVDVLNNGYTAAKAVKYNITFDDALVLTTLPTECATSSETTIDCAFTEDLTIEGKFTRIFEFTVANVDTGFSSAHIIARAENINDEVINESASILLASTLSVLPGEVLTSVPAELGYAVDMNNDMLIDLLVYLPNEMSIQVMLNNGFGQLQPAGKIELEQMVTALTATDLNQDGFVDLVTTGGSSSGNRAYILDGDYSPVSTESLDDVQADLILIADLDSDGNPEVALAGIYQPKIAIYTGIGSEQTSVSLLSIPSALLPLVDNKGASHVTAVMNAPAGEDAGVTSLSSITVDGMTSLLVGLDNQAPVLFTLDNEVWLVTSVPALSKRTQQVITGDVNNDGYMDAFIRQDDGWHLVLNAFNTNFIKTSIVFPQVEDVIITDLESDGIVELLLVMPQGVSIWHYYSVDDVRPNQSAIRANILESVMVFDVNNDGLLDIVTFDSQDGISVWFVSAGGAIGPQDVDLSLKGNVPSSVQYNQPASMTWSIVNRSRSTTTEVVFSVSFDSKLSITDTPNNCIVSDQSITCNFESLAAEETIELVFSFIPENAGVTVLSGSLTSYEFDVDMTNNQSDVSFTVIEPEKPKKKSSGGSLPLSIVLLLILCTFIRLKSLRKPY</sequence>
<feature type="domain" description="Dystroglycan-type cadherin-like" evidence="4">
    <location>
        <begin position="1421"/>
        <end position="1513"/>
    </location>
</feature>
<feature type="domain" description="Dystroglycan-type cadherin-like" evidence="4">
    <location>
        <begin position="1328"/>
        <end position="1420"/>
    </location>
</feature>
<keyword evidence="1 3" id="KW-0732">Signal</keyword>
<name>A0A6G9QKM2_9GAMM</name>
<dbReference type="KEGG" id="saes:HBH39_12040"/>
<dbReference type="InterPro" id="IPR015919">
    <property type="entry name" value="Cadherin-like_sf"/>
</dbReference>
<dbReference type="InterPro" id="IPR044048">
    <property type="entry name" value="Big_12"/>
</dbReference>
<feature type="domain" description="Dystroglycan-type cadherin-like" evidence="4">
    <location>
        <begin position="1514"/>
        <end position="1606"/>
    </location>
</feature>
<feature type="domain" description="Dystroglycan-type cadherin-like" evidence="4">
    <location>
        <begin position="1886"/>
        <end position="1978"/>
    </location>
</feature>
<dbReference type="FunFam" id="2.60.40.10:FF:002543">
    <property type="match status" value="9"/>
</dbReference>
<evidence type="ECO:0000313" key="6">
    <source>
        <dbReference type="Proteomes" id="UP000502608"/>
    </source>
</evidence>
<evidence type="ECO:0000256" key="2">
    <source>
        <dbReference type="SAM" id="Phobius"/>
    </source>
</evidence>
<dbReference type="RefSeq" id="WP_167678592.1">
    <property type="nucleotide sequence ID" value="NZ_CP050313.1"/>
</dbReference>
<dbReference type="PANTHER" id="PTHR21559">
    <property type="entry name" value="DYSTROGLYCAN-RELATED"/>
    <property type="match status" value="1"/>
</dbReference>
<dbReference type="InterPro" id="IPR013783">
    <property type="entry name" value="Ig-like_fold"/>
</dbReference>
<feature type="domain" description="Dystroglycan-type cadherin-like" evidence="4">
    <location>
        <begin position="2164"/>
        <end position="2255"/>
    </location>
</feature>
<keyword evidence="2" id="KW-0472">Membrane</keyword>